<dbReference type="GO" id="GO:0016747">
    <property type="term" value="F:acyltransferase activity, transferring groups other than amino-acyl groups"/>
    <property type="evidence" value="ECO:0007669"/>
    <property type="project" value="InterPro"/>
</dbReference>
<dbReference type="Pfam" id="PF00583">
    <property type="entry name" value="Acetyltransf_1"/>
    <property type="match status" value="1"/>
</dbReference>
<name>A0A4R4RJP9_9ACTN</name>
<keyword evidence="2" id="KW-0012">Acyltransferase</keyword>
<dbReference type="SUPFAM" id="SSF55729">
    <property type="entry name" value="Acyl-CoA N-acyltransferases (Nat)"/>
    <property type="match status" value="1"/>
</dbReference>
<evidence type="ECO:0000259" key="4">
    <source>
        <dbReference type="PROSITE" id="PS51186"/>
    </source>
</evidence>
<dbReference type="EMBL" id="SMKL01000040">
    <property type="protein sequence ID" value="TDC49546.1"/>
    <property type="molecule type" value="Genomic_DNA"/>
</dbReference>
<comment type="caution">
    <text evidence="5">The sequence shown here is derived from an EMBL/GenBank/DDBJ whole genome shotgun (WGS) entry which is preliminary data.</text>
</comment>
<dbReference type="InterPro" id="IPR050832">
    <property type="entry name" value="Bact_Acetyltransf"/>
</dbReference>
<dbReference type="OrthoDB" id="5243635at2"/>
<evidence type="ECO:0000256" key="2">
    <source>
        <dbReference type="ARBA" id="ARBA00023315"/>
    </source>
</evidence>
<keyword evidence="6" id="KW-1185">Reference proteome</keyword>
<proteinExistence type="predicted"/>
<dbReference type="PANTHER" id="PTHR43877">
    <property type="entry name" value="AMINOALKYLPHOSPHONATE N-ACETYLTRANSFERASE-RELATED-RELATED"/>
    <property type="match status" value="1"/>
</dbReference>
<evidence type="ECO:0000256" key="1">
    <source>
        <dbReference type="ARBA" id="ARBA00022679"/>
    </source>
</evidence>
<dbReference type="InterPro" id="IPR000182">
    <property type="entry name" value="GNAT_dom"/>
</dbReference>
<dbReference type="InterPro" id="IPR016181">
    <property type="entry name" value="Acyl_CoA_acyltransferase"/>
</dbReference>
<dbReference type="CDD" id="cd04301">
    <property type="entry name" value="NAT_SF"/>
    <property type="match status" value="1"/>
</dbReference>
<dbReference type="AlphaFoldDB" id="A0A4R4RJP9"/>
<reference evidence="5 6" key="1">
    <citation type="submission" date="2019-02" db="EMBL/GenBank/DDBJ databases">
        <title>Draft genome sequences of novel Actinobacteria.</title>
        <authorList>
            <person name="Sahin N."/>
            <person name="Ay H."/>
            <person name="Saygin H."/>
        </authorList>
    </citation>
    <scope>NUCLEOTIDE SEQUENCE [LARGE SCALE GENOMIC DNA]</scope>
    <source>
        <strain evidence="5 6">KC603</strain>
    </source>
</reference>
<feature type="domain" description="N-acetyltransferase" evidence="4">
    <location>
        <begin position="33"/>
        <end position="202"/>
    </location>
</feature>
<gene>
    <name evidence="5" type="ORF">E1212_17895</name>
</gene>
<evidence type="ECO:0000313" key="5">
    <source>
        <dbReference type="EMBL" id="TDC49546.1"/>
    </source>
</evidence>
<dbReference type="PROSITE" id="PS51186">
    <property type="entry name" value="GNAT"/>
    <property type="match status" value="1"/>
</dbReference>
<dbReference type="PANTHER" id="PTHR43877:SF1">
    <property type="entry name" value="ACETYLTRANSFERASE"/>
    <property type="match status" value="1"/>
</dbReference>
<protein>
    <submittedName>
        <fullName evidence="5">GNAT family N-acetyltransferase</fullName>
    </submittedName>
</protein>
<organism evidence="5 6">
    <name type="scientific">Jiangella ureilytica</name>
    <dbReference type="NCBI Taxonomy" id="2530374"/>
    <lineage>
        <taxon>Bacteria</taxon>
        <taxon>Bacillati</taxon>
        <taxon>Actinomycetota</taxon>
        <taxon>Actinomycetes</taxon>
        <taxon>Jiangellales</taxon>
        <taxon>Jiangellaceae</taxon>
        <taxon>Jiangella</taxon>
    </lineage>
</organism>
<dbReference type="Gene3D" id="3.40.630.30">
    <property type="match status" value="1"/>
</dbReference>
<dbReference type="Proteomes" id="UP000295621">
    <property type="component" value="Unassembled WGS sequence"/>
</dbReference>
<feature type="region of interest" description="Disordered" evidence="3">
    <location>
        <begin position="1"/>
        <end position="24"/>
    </location>
</feature>
<evidence type="ECO:0000256" key="3">
    <source>
        <dbReference type="SAM" id="MobiDB-lite"/>
    </source>
</evidence>
<keyword evidence="1 5" id="KW-0808">Transferase</keyword>
<evidence type="ECO:0000313" key="6">
    <source>
        <dbReference type="Proteomes" id="UP000295621"/>
    </source>
</evidence>
<accession>A0A4R4RJP9</accession>
<sequence>MRHDGRAGKGGRGPGRLRRFRRMSVGDGDGGGLSVRAAEVADADAIAAVHVAGWRRAFAGVVDAEFLAELDVSRRAAGWRRMLLEPARRSTVLVAVRAGEVAGFCAAGASRDSSASADVGEVYAIYADPAQLGTGVGRALMTAALDFLRAEGFTRATLWTLEGNALGRAFYDRSGWALDGARHDEQVGPDVLSEVRYARGLAGS</sequence>